<dbReference type="EMBL" id="VXIS01000053">
    <property type="protein sequence ID" value="KAA8909872.1"/>
    <property type="molecule type" value="Genomic_DNA"/>
</dbReference>
<dbReference type="InParanoid" id="A0A5J5F1A2"/>
<dbReference type="PANTHER" id="PTHR28523:SF1">
    <property type="entry name" value="CYTOCHROME C OXIDASE ASSEMBLY FACTOR 1"/>
    <property type="match status" value="1"/>
</dbReference>
<gene>
    <name evidence="1" type="ORF">FN846DRAFT_941186</name>
</gene>
<dbReference type="FunCoup" id="A0A5J5F1A2">
    <property type="interactions" value="34"/>
</dbReference>
<proteinExistence type="predicted"/>
<keyword evidence="2" id="KW-1185">Reference proteome</keyword>
<evidence type="ECO:0000313" key="1">
    <source>
        <dbReference type="EMBL" id="KAA8909872.1"/>
    </source>
</evidence>
<dbReference type="GO" id="GO:0005743">
    <property type="term" value="C:mitochondrial inner membrane"/>
    <property type="evidence" value="ECO:0007669"/>
    <property type="project" value="TreeGrafter"/>
</dbReference>
<sequence>MLSQSRILRPTALRTPLLRAAIRRNSTVVVHPRTGGNPVITRRPDRPLPDIETSRRLRMLTLPLFLATVTAAALAIFNYQKSSSSVVASTLYSLRVHPVAREVLGDKIQFRSRIPVIWGTLDQLHGNIDIRFAVKGTKGEGMMRFRSTRKGRMGLFDTEEWSLTLNDGRQIVLLENAKSLPKSDQN</sequence>
<name>A0A5J5F1A2_9PEZI</name>
<dbReference type="Pfam" id="PF08695">
    <property type="entry name" value="Coa1"/>
    <property type="match status" value="1"/>
</dbReference>
<dbReference type="InterPro" id="IPR014807">
    <property type="entry name" value="Coa1"/>
</dbReference>
<dbReference type="Proteomes" id="UP000326924">
    <property type="component" value="Unassembled WGS sequence"/>
</dbReference>
<protein>
    <submittedName>
        <fullName evidence="1">Cytochrome oxidase complex assembly protein 1-domain-containing protein</fullName>
    </submittedName>
</protein>
<dbReference type="GO" id="GO:0033617">
    <property type="term" value="P:mitochondrial respiratory chain complex IV assembly"/>
    <property type="evidence" value="ECO:0007669"/>
    <property type="project" value="InterPro"/>
</dbReference>
<evidence type="ECO:0000313" key="2">
    <source>
        <dbReference type="Proteomes" id="UP000326924"/>
    </source>
</evidence>
<comment type="caution">
    <text evidence="1">The sequence shown here is derived from an EMBL/GenBank/DDBJ whole genome shotgun (WGS) entry which is preliminary data.</text>
</comment>
<organism evidence="1 2">
    <name type="scientific">Sphaerosporella brunnea</name>
    <dbReference type="NCBI Taxonomy" id="1250544"/>
    <lineage>
        <taxon>Eukaryota</taxon>
        <taxon>Fungi</taxon>
        <taxon>Dikarya</taxon>
        <taxon>Ascomycota</taxon>
        <taxon>Pezizomycotina</taxon>
        <taxon>Pezizomycetes</taxon>
        <taxon>Pezizales</taxon>
        <taxon>Pyronemataceae</taxon>
        <taxon>Sphaerosporella</taxon>
    </lineage>
</organism>
<dbReference type="AlphaFoldDB" id="A0A5J5F1A2"/>
<dbReference type="OrthoDB" id="2100652at2759"/>
<dbReference type="InterPro" id="IPR042432">
    <property type="entry name" value="Coa1_fungi"/>
</dbReference>
<reference evidence="1 2" key="1">
    <citation type="submission" date="2019-09" db="EMBL/GenBank/DDBJ databases">
        <title>Draft genome of the ectomycorrhizal ascomycete Sphaerosporella brunnea.</title>
        <authorList>
            <consortium name="DOE Joint Genome Institute"/>
            <person name="Benucci G.M."/>
            <person name="Marozzi G."/>
            <person name="Antonielli L."/>
            <person name="Sanchez S."/>
            <person name="Marco P."/>
            <person name="Wang X."/>
            <person name="Falini L.B."/>
            <person name="Barry K."/>
            <person name="Haridas S."/>
            <person name="Lipzen A."/>
            <person name="Labutti K."/>
            <person name="Grigoriev I.V."/>
            <person name="Murat C."/>
            <person name="Martin F."/>
            <person name="Albertini E."/>
            <person name="Donnini D."/>
            <person name="Bonito G."/>
        </authorList>
    </citation>
    <scope>NUCLEOTIDE SEQUENCE [LARGE SCALE GENOMIC DNA]</scope>
    <source>
        <strain evidence="1 2">Sb_GMNB300</strain>
    </source>
</reference>
<dbReference type="PANTHER" id="PTHR28523">
    <property type="entry name" value="CYTOCHROME C OXIDASE ASSEMBLY FACTOR 1"/>
    <property type="match status" value="1"/>
</dbReference>
<accession>A0A5J5F1A2</accession>